<feature type="compositionally biased region" description="Basic and acidic residues" evidence="1">
    <location>
        <begin position="79"/>
        <end position="93"/>
    </location>
</feature>
<feature type="compositionally biased region" description="Basic and acidic residues" evidence="1">
    <location>
        <begin position="559"/>
        <end position="575"/>
    </location>
</feature>
<dbReference type="Proteomes" id="UP000016922">
    <property type="component" value="Unassembled WGS sequence"/>
</dbReference>
<dbReference type="EMBL" id="KE145369">
    <property type="protein sequence ID" value="EPE28155.1"/>
    <property type="molecule type" value="Genomic_DNA"/>
</dbReference>
<dbReference type="KEGG" id="glz:GLAREA_04946"/>
<evidence type="ECO:0000313" key="2">
    <source>
        <dbReference type="EMBL" id="EPE28155.1"/>
    </source>
</evidence>
<gene>
    <name evidence="2" type="ORF">GLAREA_04946</name>
</gene>
<feature type="region of interest" description="Disordered" evidence="1">
    <location>
        <begin position="38"/>
        <end position="114"/>
    </location>
</feature>
<protein>
    <submittedName>
        <fullName evidence="2">Uncharacterized protein</fullName>
    </submittedName>
</protein>
<dbReference type="AlphaFoldDB" id="S3CR54"/>
<dbReference type="PANTHER" id="PTHR38166:SF1">
    <property type="entry name" value="C2H2-TYPE DOMAIN-CONTAINING PROTEIN"/>
    <property type="match status" value="1"/>
</dbReference>
<feature type="region of interest" description="Disordered" evidence="1">
    <location>
        <begin position="550"/>
        <end position="609"/>
    </location>
</feature>
<proteinExistence type="predicted"/>
<sequence>MLRYHCSVRGLGYTLELDLRIHEQLIHETIHDARVIHPGPLARRKEPPVHMRKRHESTGNATPKNSVQLNQRSAGDVVEVQKDQERFEKESEHQALIPTDGHAPSSYDHSHPLTSAPGIKSSFILSRSKPVNSSSTDDLPSLPTYSATEGDIFHDAREKLTGLIQEGMTLDQEIMTLNQELMTLNQDTLSNISALGDSDLKKQLSSRSQNTTRSTATIEIGSPAFYPVDSESWETCQNNPCFLSENSQASLKMSSPEDSLDSDMFSISDCSDNFETNECEGMLHSTVNKVADQLYAEFWTCAQNQSSPGNKEQNTVPAFKTTTSAHSRSALSSGQKRKLTRDDEDGTGEDDSRPPRLKRGNFSLDAQDQKTFACPYWKKDATTHSACSGFELKRIRDVKLHLCRKHTPKFYCQRCQSITSPNEESLQSHVFGGNCAPRKRILGSWVSHEQRNELHKKSKSNTSVEDQWYRIWEVLFPGLKRPSSVYVDSDLAIRVRHFHQYCARQAPITITEVMESDPAWLNCDITEEQRRDIMRRSIAEGINNLFRDWLSDSSSSSRSPERESEGRMYDSRFETPESSNVDSGNEIGFQPSSSEPIAQRGHLSPPIGSSVENFGFQPVAGDVTAGTLDLQSDLMTTATIPTQAAPPSSFGSMDGWQEDG</sequence>
<dbReference type="GeneID" id="19464001"/>
<dbReference type="eggNOG" id="ENOG502RVXN">
    <property type="taxonomic scope" value="Eukaryota"/>
</dbReference>
<feature type="compositionally biased region" description="Polar residues" evidence="1">
    <location>
        <begin position="321"/>
        <end position="334"/>
    </location>
</feature>
<feature type="region of interest" description="Disordered" evidence="1">
    <location>
        <begin position="639"/>
        <end position="660"/>
    </location>
</feature>
<reference evidence="2 3" key="1">
    <citation type="journal article" date="2013" name="BMC Genomics">
        <title>Genomics-driven discovery of the pneumocandin biosynthetic gene cluster in the fungus Glarea lozoyensis.</title>
        <authorList>
            <person name="Chen L."/>
            <person name="Yue Q."/>
            <person name="Zhang X."/>
            <person name="Xiang M."/>
            <person name="Wang C."/>
            <person name="Li S."/>
            <person name="Che Y."/>
            <person name="Ortiz-Lopez F.J."/>
            <person name="Bills G.F."/>
            <person name="Liu X."/>
            <person name="An Z."/>
        </authorList>
    </citation>
    <scope>NUCLEOTIDE SEQUENCE [LARGE SCALE GENOMIC DNA]</scope>
    <source>
        <strain evidence="3">ATCC 20868 / MF5171</strain>
    </source>
</reference>
<dbReference type="OrthoDB" id="3521097at2759"/>
<dbReference type="HOGENOM" id="CLU_415628_0_0_1"/>
<feature type="compositionally biased region" description="Polar residues" evidence="1">
    <location>
        <begin position="58"/>
        <end position="73"/>
    </location>
</feature>
<feature type="region of interest" description="Disordered" evidence="1">
    <location>
        <begin position="321"/>
        <end position="362"/>
    </location>
</feature>
<evidence type="ECO:0000313" key="3">
    <source>
        <dbReference type="Proteomes" id="UP000016922"/>
    </source>
</evidence>
<dbReference type="PANTHER" id="PTHR38166">
    <property type="entry name" value="C2H2-TYPE DOMAIN-CONTAINING PROTEIN-RELATED"/>
    <property type="match status" value="1"/>
</dbReference>
<dbReference type="RefSeq" id="XP_008085514.1">
    <property type="nucleotide sequence ID" value="XM_008087323.1"/>
</dbReference>
<accession>S3CR54</accession>
<keyword evidence="3" id="KW-1185">Reference proteome</keyword>
<evidence type="ECO:0000256" key="1">
    <source>
        <dbReference type="SAM" id="MobiDB-lite"/>
    </source>
</evidence>
<organism evidence="2 3">
    <name type="scientific">Glarea lozoyensis (strain ATCC 20868 / MF5171)</name>
    <dbReference type="NCBI Taxonomy" id="1116229"/>
    <lineage>
        <taxon>Eukaryota</taxon>
        <taxon>Fungi</taxon>
        <taxon>Dikarya</taxon>
        <taxon>Ascomycota</taxon>
        <taxon>Pezizomycotina</taxon>
        <taxon>Leotiomycetes</taxon>
        <taxon>Helotiales</taxon>
        <taxon>Helotiaceae</taxon>
        <taxon>Glarea</taxon>
    </lineage>
</organism>
<name>S3CR54_GLAL2</name>